<organism evidence="4 5">
    <name type="scientific">Branchiibius hedensis</name>
    <dbReference type="NCBI Taxonomy" id="672460"/>
    <lineage>
        <taxon>Bacteria</taxon>
        <taxon>Bacillati</taxon>
        <taxon>Actinomycetota</taxon>
        <taxon>Actinomycetes</taxon>
        <taxon>Micrococcales</taxon>
        <taxon>Dermacoccaceae</taxon>
        <taxon>Branchiibius</taxon>
    </lineage>
</organism>
<dbReference type="AlphaFoldDB" id="A0A2Y9BU09"/>
<accession>A0A2Y9BU09</accession>
<evidence type="ECO:0000256" key="3">
    <source>
        <dbReference type="ARBA" id="ARBA00022737"/>
    </source>
</evidence>
<gene>
    <name evidence="4" type="ORF">SAMN04489750_2274</name>
</gene>
<evidence type="ECO:0000313" key="4">
    <source>
        <dbReference type="EMBL" id="SSA34942.1"/>
    </source>
</evidence>
<dbReference type="CDD" id="cd04647">
    <property type="entry name" value="LbH_MAT_like"/>
    <property type="match status" value="1"/>
</dbReference>
<dbReference type="PANTHER" id="PTHR23416">
    <property type="entry name" value="SIALIC ACID SYNTHASE-RELATED"/>
    <property type="match status" value="1"/>
</dbReference>
<dbReference type="InterPro" id="IPR018357">
    <property type="entry name" value="Hexapep_transf_CS"/>
</dbReference>
<evidence type="ECO:0000256" key="1">
    <source>
        <dbReference type="ARBA" id="ARBA00007274"/>
    </source>
</evidence>
<dbReference type="InterPro" id="IPR011004">
    <property type="entry name" value="Trimer_LpxA-like_sf"/>
</dbReference>
<dbReference type="PANTHER" id="PTHR23416:SF23">
    <property type="entry name" value="ACETYLTRANSFERASE C18B11.09C-RELATED"/>
    <property type="match status" value="1"/>
</dbReference>
<keyword evidence="2 4" id="KW-0808">Transferase</keyword>
<dbReference type="GO" id="GO:0005829">
    <property type="term" value="C:cytosol"/>
    <property type="evidence" value="ECO:0007669"/>
    <property type="project" value="TreeGrafter"/>
</dbReference>
<dbReference type="Pfam" id="PF00132">
    <property type="entry name" value="Hexapep"/>
    <property type="match status" value="1"/>
</dbReference>
<dbReference type="PROSITE" id="PS00101">
    <property type="entry name" value="HEXAPEP_TRANSFERASES"/>
    <property type="match status" value="1"/>
</dbReference>
<reference evidence="5" key="1">
    <citation type="submission" date="2016-10" db="EMBL/GenBank/DDBJ databases">
        <authorList>
            <person name="Varghese N."/>
            <person name="Submissions S."/>
        </authorList>
    </citation>
    <scope>NUCLEOTIDE SEQUENCE [LARGE SCALE GENOMIC DNA]</scope>
    <source>
        <strain evidence="5">DSM 22951</strain>
    </source>
</reference>
<name>A0A2Y9BU09_9MICO</name>
<dbReference type="EMBL" id="UESZ01000001">
    <property type="protein sequence ID" value="SSA34942.1"/>
    <property type="molecule type" value="Genomic_DNA"/>
</dbReference>
<proteinExistence type="inferred from homology"/>
<comment type="similarity">
    <text evidence="1">Belongs to the transferase hexapeptide repeat family.</text>
</comment>
<dbReference type="SUPFAM" id="SSF51161">
    <property type="entry name" value="Trimeric LpxA-like enzymes"/>
    <property type="match status" value="1"/>
</dbReference>
<keyword evidence="3" id="KW-0677">Repeat</keyword>
<keyword evidence="5" id="KW-1185">Reference proteome</keyword>
<evidence type="ECO:0000256" key="2">
    <source>
        <dbReference type="ARBA" id="ARBA00022679"/>
    </source>
</evidence>
<dbReference type="InterPro" id="IPR051159">
    <property type="entry name" value="Hexapeptide_acetyltransf"/>
</dbReference>
<evidence type="ECO:0000313" key="5">
    <source>
        <dbReference type="Proteomes" id="UP000250028"/>
    </source>
</evidence>
<sequence>MVGTLRDTAKRIAPARAVSAVRWRRDVWSDLRLRLLADLGYLPSHRVRSGCYRLAGMQLPKTSSIHWRAEFYAPDLITIGQHCTIGDTAFLDGRSGLTIGDNVNLGSHVTIYTRQHDVDSPDFAEVGAPVRIGDYAWIASHAIVLPGVVIGEGAVVAAGSVVTKDVAPYTLVGGNPARYIRDRTRDLRYQLGYAKRFV</sequence>
<dbReference type="Gene3D" id="2.160.10.10">
    <property type="entry name" value="Hexapeptide repeat proteins"/>
    <property type="match status" value="1"/>
</dbReference>
<dbReference type="InterPro" id="IPR001451">
    <property type="entry name" value="Hexapep"/>
</dbReference>
<dbReference type="Proteomes" id="UP000250028">
    <property type="component" value="Unassembled WGS sequence"/>
</dbReference>
<dbReference type="GO" id="GO:0008374">
    <property type="term" value="F:O-acyltransferase activity"/>
    <property type="evidence" value="ECO:0007669"/>
    <property type="project" value="TreeGrafter"/>
</dbReference>
<protein>
    <submittedName>
        <fullName evidence="4">Hexapeptide repeat of succinyl-transferase</fullName>
    </submittedName>
</protein>